<gene>
    <name evidence="2" type="ORF">JOF42_000756</name>
</gene>
<feature type="chain" id="PRO_5046267731" evidence="1">
    <location>
        <begin position="34"/>
        <end position="518"/>
    </location>
</feature>
<proteinExistence type="predicted"/>
<dbReference type="InterPro" id="IPR035992">
    <property type="entry name" value="Ricin_B-like_lectins"/>
</dbReference>
<dbReference type="PROSITE" id="PS51318">
    <property type="entry name" value="TAT"/>
    <property type="match status" value="1"/>
</dbReference>
<dbReference type="Proteomes" id="UP000703720">
    <property type="component" value="Unassembled WGS sequence"/>
</dbReference>
<dbReference type="EMBL" id="JAGIOA010000001">
    <property type="protein sequence ID" value="MBP2377261.1"/>
    <property type="molecule type" value="Genomic_DNA"/>
</dbReference>
<accession>A0ABS4WMK3</accession>
<name>A0ABS4WMK3_9MICO</name>
<sequence>MRTATRRARRRAIATLGVAALTAVALLPSVAQADAAADPDPTLLGDPTPLLIESLSAPGKVIEIGNAAAQPTIPDSTPAAAAVFPFAKTADALTAQAVLAYPVEASPERFVFANAEGEVLARRTNIDPNYRYLTIPGLTLDEAATDPSAQWTMSDAGGGYSYLRNVQTYASGATANLDMYNWATAAGSEVQTYDAGTANVQKWRTHRLTAEVAPVEQRVDTGKPPKLPTALTGRYSWGLTTPLANITWNAPSADVWTVDGTVTVEGTGVGFFGETVPVKAEYLVGSLGGATDVAMTGYVGQTLKELQMHAPTTVQRTISGSGTTVTAPVTWDWSALAADATATAGVIEVPAAASTGFAARLTITIAPAASVNILRGAGIHWDYTHLNGSNFRLTDGVRDVAGFDDWKSGGAANRVNPNTVSFYFDQPRQLTGAAVYDIGGRQNVGGVTVQYRDLIGGWIDMPTQAMTWPYVNATPNLSLEFTSTPVLATGMRVVITNKSNDNWMSLSEVEAFGPALAG</sequence>
<comment type="caution">
    <text evidence="2">The sequence shown here is derived from an EMBL/GenBank/DDBJ whole genome shotgun (WGS) entry which is preliminary data.</text>
</comment>
<organism evidence="2 3">
    <name type="scientific">Microbacterium phyllosphaerae</name>
    <dbReference type="NCBI Taxonomy" id="124798"/>
    <lineage>
        <taxon>Bacteria</taxon>
        <taxon>Bacillati</taxon>
        <taxon>Actinomycetota</taxon>
        <taxon>Actinomycetes</taxon>
        <taxon>Micrococcales</taxon>
        <taxon>Microbacteriaceae</taxon>
        <taxon>Microbacterium</taxon>
    </lineage>
</organism>
<dbReference type="InterPro" id="IPR006311">
    <property type="entry name" value="TAT_signal"/>
</dbReference>
<evidence type="ECO:0000313" key="3">
    <source>
        <dbReference type="Proteomes" id="UP000703720"/>
    </source>
</evidence>
<keyword evidence="1" id="KW-0732">Signal</keyword>
<dbReference type="SUPFAM" id="SSF50370">
    <property type="entry name" value="Ricin B-like lectins"/>
    <property type="match status" value="1"/>
</dbReference>
<dbReference type="Gene3D" id="2.80.10.50">
    <property type="match status" value="1"/>
</dbReference>
<feature type="signal peptide" evidence="1">
    <location>
        <begin position="1"/>
        <end position="33"/>
    </location>
</feature>
<reference evidence="2 3" key="1">
    <citation type="submission" date="2021-03" db="EMBL/GenBank/DDBJ databases">
        <title>Sequencing the genomes of 1000 actinobacteria strains.</title>
        <authorList>
            <person name="Klenk H.-P."/>
        </authorList>
    </citation>
    <scope>NUCLEOTIDE SEQUENCE [LARGE SCALE GENOMIC DNA]</scope>
    <source>
        <strain evidence="2 3">DSM 13468</strain>
    </source>
</reference>
<evidence type="ECO:0000313" key="2">
    <source>
        <dbReference type="EMBL" id="MBP2377261.1"/>
    </source>
</evidence>
<dbReference type="CDD" id="cd00161">
    <property type="entry name" value="beta-trefoil_Ricin-like"/>
    <property type="match status" value="1"/>
</dbReference>
<evidence type="ECO:0000256" key="1">
    <source>
        <dbReference type="SAM" id="SignalP"/>
    </source>
</evidence>
<keyword evidence="3" id="KW-1185">Reference proteome</keyword>
<dbReference type="RefSeq" id="WP_210096631.1">
    <property type="nucleotide sequence ID" value="NZ_BAAAIO010000001.1"/>
</dbReference>
<dbReference type="Gene3D" id="2.60.120.260">
    <property type="entry name" value="Galactose-binding domain-like"/>
    <property type="match status" value="1"/>
</dbReference>
<protein>
    <submittedName>
        <fullName evidence="2">Uncharacterized protein</fullName>
    </submittedName>
</protein>